<dbReference type="AlphaFoldDB" id="A0AAW2U868"/>
<protein>
    <submittedName>
        <fullName evidence="1">Uncharacterized protein</fullName>
    </submittedName>
</protein>
<comment type="caution">
    <text evidence="1">The sequence shown here is derived from an EMBL/GenBank/DDBJ whole genome shotgun (WGS) entry which is preliminary data.</text>
</comment>
<reference evidence="1" key="1">
    <citation type="submission" date="2020-06" db="EMBL/GenBank/DDBJ databases">
        <authorList>
            <person name="Li T."/>
            <person name="Hu X."/>
            <person name="Zhang T."/>
            <person name="Song X."/>
            <person name="Zhang H."/>
            <person name="Dai N."/>
            <person name="Sheng W."/>
            <person name="Hou X."/>
            <person name="Wei L."/>
        </authorList>
    </citation>
    <scope>NUCLEOTIDE SEQUENCE</scope>
    <source>
        <strain evidence="1">G02</strain>
        <tissue evidence="1">Leaf</tissue>
    </source>
</reference>
<organism evidence="1">
    <name type="scientific">Sesamum radiatum</name>
    <name type="common">Black benniseed</name>
    <dbReference type="NCBI Taxonomy" id="300843"/>
    <lineage>
        <taxon>Eukaryota</taxon>
        <taxon>Viridiplantae</taxon>
        <taxon>Streptophyta</taxon>
        <taxon>Embryophyta</taxon>
        <taxon>Tracheophyta</taxon>
        <taxon>Spermatophyta</taxon>
        <taxon>Magnoliopsida</taxon>
        <taxon>eudicotyledons</taxon>
        <taxon>Gunneridae</taxon>
        <taxon>Pentapetalae</taxon>
        <taxon>asterids</taxon>
        <taxon>lamiids</taxon>
        <taxon>Lamiales</taxon>
        <taxon>Pedaliaceae</taxon>
        <taxon>Sesamum</taxon>
    </lineage>
</organism>
<dbReference type="EMBL" id="JACGWJ010000006">
    <property type="protein sequence ID" value="KAL0413308.1"/>
    <property type="molecule type" value="Genomic_DNA"/>
</dbReference>
<accession>A0AAW2U868</accession>
<sequence>MVRSTMSLVDLPISFWGYALLTAAHILNRTPSKVVEETPYEIWETKGYYFYNQSENKVFVARDGVFLESQLLSEKSSGRNIHFEEVQDDQPQITSPVGAQDVVSTSVEHTTDVVKPIRRTSRKSNPPKRDPLERYFVNVGYDVFLLDVDESTTYKEVMASVDSEKWLVAMKSEMESMHDNKDWNLVDLPKGTRPVEYK</sequence>
<proteinExistence type="predicted"/>
<reference evidence="1" key="2">
    <citation type="journal article" date="2024" name="Plant">
        <title>Genomic evolution and insights into agronomic trait innovations of Sesamum species.</title>
        <authorList>
            <person name="Miao H."/>
            <person name="Wang L."/>
            <person name="Qu L."/>
            <person name="Liu H."/>
            <person name="Sun Y."/>
            <person name="Le M."/>
            <person name="Wang Q."/>
            <person name="Wei S."/>
            <person name="Zheng Y."/>
            <person name="Lin W."/>
            <person name="Duan Y."/>
            <person name="Cao H."/>
            <person name="Xiong S."/>
            <person name="Wang X."/>
            <person name="Wei L."/>
            <person name="Li C."/>
            <person name="Ma Q."/>
            <person name="Ju M."/>
            <person name="Zhao R."/>
            <person name="Li G."/>
            <person name="Mu C."/>
            <person name="Tian Q."/>
            <person name="Mei H."/>
            <person name="Zhang T."/>
            <person name="Gao T."/>
            <person name="Zhang H."/>
        </authorList>
    </citation>
    <scope>NUCLEOTIDE SEQUENCE</scope>
    <source>
        <strain evidence="1">G02</strain>
    </source>
</reference>
<name>A0AAW2U868_SESRA</name>
<evidence type="ECO:0000313" key="1">
    <source>
        <dbReference type="EMBL" id="KAL0413308.1"/>
    </source>
</evidence>
<gene>
    <name evidence="1" type="ORF">Sradi_1532500</name>
</gene>